<dbReference type="Pfam" id="PF00975">
    <property type="entry name" value="Thioesterase"/>
    <property type="match status" value="1"/>
</dbReference>
<protein>
    <recommendedName>
        <fullName evidence="1">oleoyl-[acyl-carrier-protein] hydrolase</fullName>
        <ecNumber evidence="1">3.1.2.14</ecNumber>
    </recommendedName>
</protein>
<evidence type="ECO:0000313" key="4">
    <source>
        <dbReference type="EMBL" id="CAD7588275.1"/>
    </source>
</evidence>
<dbReference type="PANTHER" id="PTHR43775">
    <property type="entry name" value="FATTY ACID SYNTHASE"/>
    <property type="match status" value="1"/>
</dbReference>
<name>A0A7R9PJ00_TIMGE</name>
<dbReference type="PANTHER" id="PTHR43775:SF23">
    <property type="entry name" value="FATTY ACID SYNTHASE 3"/>
    <property type="match status" value="1"/>
</dbReference>
<evidence type="ECO:0000256" key="1">
    <source>
        <dbReference type="ARBA" id="ARBA00012480"/>
    </source>
</evidence>
<accession>A0A7R9PJ00</accession>
<dbReference type="GO" id="GO:0016297">
    <property type="term" value="F:fatty acyl-[ACP] hydrolase activity"/>
    <property type="evidence" value="ECO:0007669"/>
    <property type="project" value="UniProtKB-EC"/>
</dbReference>
<sequence length="747" mass="83775">MHAINDCDTTSCPFGKGKTTALKMLLAEEFNGLADVLGEVDATLEALMEAATAYFTAFYGQLPGTSLESARFKLFTNKKKSLKIMALPPTCSSMFFRPIFRMDSCRELAPPDELANEDCSAGGVDQDKSEDMDQDDNGINDVGHLELSGVTDDGRRVMSVVQNNEDVSQTYLDNYLTWDIPDSWSLEEAATVPLAYATAYHCLIQTALLKSEETVLIHAGHTPVGQAAIAFALHIGSVVFTTVTEIIHKEFLMKRFPQNDDTYLHNLDVASRSLDSLSHFVSLIDKSGEDISESRIKADLPILSVQWSHGIKVSNYEGLEKLLPSNLQELEGVGFDFLSKTKSPLLLVPSLSSGIGYVPEVLPIFIVPGIKDRIKTFIEPLVKNILYPTICIDLQDHIVSLQDSATNIVKCPKLTEPHSTVYIPSWLSPNVLFRLKARGNEARQHRVFAKAAGKSEVRCFSARWLQHMKKIQPTGPYNLVGISWGGILAIEIARELSSQEQIFQLFLLDGVPETILNIIKQLGKADQLQFNLISRLLNMETNKVHEELIQLPNWKARVDYALNETPNISPRSKQYLASGLEASYIRTNKLLSYKPSETLLSGDVHLIQREGASQEDTCQLNKNTLYHLFVYKKSPSINRCLWLVDSSITNYTRKFGYEIMGTHTACWWRIQRPLKWWNIILDHFLGSAAKQYMSRNTRLGLRLPWRNINIFQGTVIVHTVESDQTTLLSNKATADIINDEALANIHI</sequence>
<dbReference type="SUPFAM" id="SSF53474">
    <property type="entry name" value="alpha/beta-Hydrolases"/>
    <property type="match status" value="1"/>
</dbReference>
<dbReference type="GO" id="GO:0006633">
    <property type="term" value="P:fatty acid biosynthetic process"/>
    <property type="evidence" value="ECO:0007669"/>
    <property type="project" value="TreeGrafter"/>
</dbReference>
<dbReference type="InterPro" id="IPR029058">
    <property type="entry name" value="AB_hydrolase_fold"/>
</dbReference>
<dbReference type="Gene3D" id="3.40.50.1820">
    <property type="entry name" value="alpha/beta hydrolase"/>
    <property type="match status" value="1"/>
</dbReference>
<dbReference type="Gene3D" id="3.90.180.10">
    <property type="entry name" value="Medium-chain alcohol dehydrogenases, catalytic domain"/>
    <property type="match status" value="1"/>
</dbReference>
<reference evidence="4" key="1">
    <citation type="submission" date="2020-11" db="EMBL/GenBank/DDBJ databases">
        <authorList>
            <person name="Tran Van P."/>
        </authorList>
    </citation>
    <scope>NUCLEOTIDE SEQUENCE</scope>
</reference>
<evidence type="ECO:0000259" key="3">
    <source>
        <dbReference type="SMART" id="SM00829"/>
    </source>
</evidence>
<dbReference type="InterPro" id="IPR001031">
    <property type="entry name" value="Thioesterase"/>
</dbReference>
<gene>
    <name evidence="4" type="ORF">TGEB3V08_LOCUS2360</name>
</gene>
<feature type="domain" description="Enoyl reductase (ER)" evidence="3">
    <location>
        <begin position="103"/>
        <end position="432"/>
    </location>
</feature>
<proteinExistence type="predicted"/>
<dbReference type="AlphaFoldDB" id="A0A7R9PJ00"/>
<dbReference type="InterPro" id="IPR050091">
    <property type="entry name" value="PKS_NRPS_Biosynth_Enz"/>
</dbReference>
<dbReference type="SMART" id="SM00829">
    <property type="entry name" value="PKS_ER"/>
    <property type="match status" value="1"/>
</dbReference>
<evidence type="ECO:0000256" key="2">
    <source>
        <dbReference type="SAM" id="MobiDB-lite"/>
    </source>
</evidence>
<dbReference type="GO" id="GO:0016491">
    <property type="term" value="F:oxidoreductase activity"/>
    <property type="evidence" value="ECO:0007669"/>
    <property type="project" value="InterPro"/>
</dbReference>
<dbReference type="InterPro" id="IPR020843">
    <property type="entry name" value="ER"/>
</dbReference>
<feature type="region of interest" description="Disordered" evidence="2">
    <location>
        <begin position="113"/>
        <end position="132"/>
    </location>
</feature>
<dbReference type="SUPFAM" id="SSF51735">
    <property type="entry name" value="NAD(P)-binding Rossmann-fold domains"/>
    <property type="match status" value="1"/>
</dbReference>
<dbReference type="InterPro" id="IPR036291">
    <property type="entry name" value="NAD(P)-bd_dom_sf"/>
</dbReference>
<dbReference type="EC" id="3.1.2.14" evidence="1"/>
<dbReference type="EMBL" id="OE839701">
    <property type="protein sequence ID" value="CAD7588275.1"/>
    <property type="molecule type" value="Genomic_DNA"/>
</dbReference>
<dbReference type="GO" id="GO:0004312">
    <property type="term" value="F:fatty acid synthase activity"/>
    <property type="evidence" value="ECO:0007669"/>
    <property type="project" value="TreeGrafter"/>
</dbReference>
<organism evidence="4">
    <name type="scientific">Timema genevievae</name>
    <name type="common">Walking stick</name>
    <dbReference type="NCBI Taxonomy" id="629358"/>
    <lineage>
        <taxon>Eukaryota</taxon>
        <taxon>Metazoa</taxon>
        <taxon>Ecdysozoa</taxon>
        <taxon>Arthropoda</taxon>
        <taxon>Hexapoda</taxon>
        <taxon>Insecta</taxon>
        <taxon>Pterygota</taxon>
        <taxon>Neoptera</taxon>
        <taxon>Polyneoptera</taxon>
        <taxon>Phasmatodea</taxon>
        <taxon>Timematodea</taxon>
        <taxon>Timematoidea</taxon>
        <taxon>Timematidae</taxon>
        <taxon>Timema</taxon>
    </lineage>
</organism>